<dbReference type="EMBL" id="JBDIVE010000006">
    <property type="protein sequence ID" value="MEN3069187.1"/>
    <property type="molecule type" value="Genomic_DNA"/>
</dbReference>
<evidence type="ECO:0000313" key="5">
    <source>
        <dbReference type="Proteomes" id="UP001410394"/>
    </source>
</evidence>
<dbReference type="NCBIfam" id="NF033563">
    <property type="entry name" value="transpos_IS30"/>
    <property type="match status" value="1"/>
</dbReference>
<gene>
    <name evidence="4" type="ORF">ABDB84_11920</name>
</gene>
<dbReference type="InterPro" id="IPR012337">
    <property type="entry name" value="RNaseH-like_sf"/>
</dbReference>
<dbReference type="PANTHER" id="PTHR10948:SF23">
    <property type="entry name" value="TRANSPOSASE INSI FOR INSERTION SEQUENCE ELEMENT IS30A-RELATED"/>
    <property type="match status" value="1"/>
</dbReference>
<dbReference type="Gene3D" id="3.30.420.10">
    <property type="entry name" value="Ribonuclease H-like superfamily/Ribonuclease H"/>
    <property type="match status" value="1"/>
</dbReference>
<dbReference type="InterPro" id="IPR001598">
    <property type="entry name" value="Transposase_IS30_CS"/>
</dbReference>
<accession>A0ABU9Z0C4</accession>
<feature type="non-terminal residue" evidence="4">
    <location>
        <position position="1"/>
    </location>
</feature>
<dbReference type="InterPro" id="IPR051917">
    <property type="entry name" value="Transposase-Integrase"/>
</dbReference>
<dbReference type="RefSeq" id="WP_345919961.1">
    <property type="nucleotide sequence ID" value="NZ_JBDIVE010000006.1"/>
</dbReference>
<keyword evidence="5" id="KW-1185">Reference proteome</keyword>
<protein>
    <submittedName>
        <fullName evidence="4">IS30 family transposase</fullName>
    </submittedName>
</protein>
<organism evidence="4 5">
    <name type="scientific">Uliginosibacterium sediminicola</name>
    <dbReference type="NCBI Taxonomy" id="2024550"/>
    <lineage>
        <taxon>Bacteria</taxon>
        <taxon>Pseudomonadati</taxon>
        <taxon>Pseudomonadota</taxon>
        <taxon>Betaproteobacteria</taxon>
        <taxon>Rhodocyclales</taxon>
        <taxon>Zoogloeaceae</taxon>
        <taxon>Uliginosibacterium</taxon>
    </lineage>
</organism>
<sequence length="96" mass="10870">GSEMACHAQLAKRLQMDIWFADPHTPWQRGSNENTNGLLRQFLPKGMDLSTVSQTQLNDIARLLNGRPRQTLGWRTPEEALATEMQSFYNPVALDS</sequence>
<comment type="caution">
    <text evidence="4">The sequence shown here is derived from an EMBL/GenBank/DDBJ whole genome shotgun (WGS) entry which is preliminary data.</text>
</comment>
<name>A0ABU9Z0C4_9RHOO</name>
<dbReference type="InterPro" id="IPR001584">
    <property type="entry name" value="Integrase_cat-core"/>
</dbReference>
<evidence type="ECO:0000259" key="3">
    <source>
        <dbReference type="PROSITE" id="PS50994"/>
    </source>
</evidence>
<comment type="similarity">
    <text evidence="2">Belongs to the transposase IS30 family.</text>
</comment>
<evidence type="ECO:0000256" key="2">
    <source>
        <dbReference type="ARBA" id="ARBA00006363"/>
    </source>
</evidence>
<proteinExistence type="inferred from homology"/>
<dbReference type="SUPFAM" id="SSF53098">
    <property type="entry name" value="Ribonuclease H-like"/>
    <property type="match status" value="1"/>
</dbReference>
<dbReference type="PROSITE" id="PS50994">
    <property type="entry name" value="INTEGRASE"/>
    <property type="match status" value="1"/>
</dbReference>
<reference evidence="4 5" key="1">
    <citation type="journal article" date="2018" name="Int. J. Syst. Evol. Microbiol.">
        <title>Uliginosibacterium sediminicola sp. nov., isolated from freshwater sediment.</title>
        <authorList>
            <person name="Hwang W.M."/>
            <person name="Kim S.M."/>
            <person name="Kang K."/>
            <person name="Ahn T.Y."/>
        </authorList>
    </citation>
    <scope>NUCLEOTIDE SEQUENCE [LARGE SCALE GENOMIC DNA]</scope>
    <source>
        <strain evidence="4 5">M1-21</strain>
    </source>
</reference>
<dbReference type="InterPro" id="IPR036397">
    <property type="entry name" value="RNaseH_sf"/>
</dbReference>
<dbReference type="Proteomes" id="UP001410394">
    <property type="component" value="Unassembled WGS sequence"/>
</dbReference>
<evidence type="ECO:0000313" key="4">
    <source>
        <dbReference type="EMBL" id="MEN3069187.1"/>
    </source>
</evidence>
<dbReference type="PROSITE" id="PS01043">
    <property type="entry name" value="TRANSPOSASE_IS30"/>
    <property type="match status" value="1"/>
</dbReference>
<evidence type="ECO:0000256" key="1">
    <source>
        <dbReference type="ARBA" id="ARBA00002190"/>
    </source>
</evidence>
<dbReference type="InterPro" id="IPR053392">
    <property type="entry name" value="Transposase_IS30-like"/>
</dbReference>
<dbReference type="PANTHER" id="PTHR10948">
    <property type="entry name" value="TRANSPOSASE"/>
    <property type="match status" value="1"/>
</dbReference>
<comment type="function">
    <text evidence="1">Required for the transposition of the insertion element.</text>
</comment>
<feature type="domain" description="Integrase catalytic" evidence="3">
    <location>
        <begin position="1"/>
        <end position="85"/>
    </location>
</feature>